<organism evidence="3 4">
    <name type="scientific">Pseudokineococcus basanitobsidens</name>
    <dbReference type="NCBI Taxonomy" id="1926649"/>
    <lineage>
        <taxon>Bacteria</taxon>
        <taxon>Bacillati</taxon>
        <taxon>Actinomycetota</taxon>
        <taxon>Actinomycetes</taxon>
        <taxon>Kineosporiales</taxon>
        <taxon>Kineosporiaceae</taxon>
        <taxon>Pseudokineococcus</taxon>
    </lineage>
</organism>
<dbReference type="PROSITE" id="PS50943">
    <property type="entry name" value="HTH_CROC1"/>
    <property type="match status" value="1"/>
</dbReference>
<dbReference type="Gene3D" id="1.10.260.40">
    <property type="entry name" value="lambda repressor-like DNA-binding domains"/>
    <property type="match status" value="1"/>
</dbReference>
<keyword evidence="1" id="KW-0238">DNA-binding</keyword>
<protein>
    <submittedName>
        <fullName evidence="3">Helix-turn-helix transcriptional regulator</fullName>
    </submittedName>
</protein>
<dbReference type="InterPro" id="IPR001387">
    <property type="entry name" value="Cro/C1-type_HTH"/>
</dbReference>
<dbReference type="SMART" id="SM00530">
    <property type="entry name" value="HTH_XRE"/>
    <property type="match status" value="1"/>
</dbReference>
<dbReference type="RefSeq" id="WP_339575495.1">
    <property type="nucleotide sequence ID" value="NZ_JBBIAA010000016.1"/>
</dbReference>
<feature type="domain" description="HTH cro/C1-type" evidence="2">
    <location>
        <begin position="23"/>
        <end position="77"/>
    </location>
</feature>
<dbReference type="SUPFAM" id="SSF47413">
    <property type="entry name" value="lambda repressor-like DNA-binding domains"/>
    <property type="match status" value="1"/>
</dbReference>
<dbReference type="InterPro" id="IPR050807">
    <property type="entry name" value="TransReg_Diox_bact_type"/>
</dbReference>
<dbReference type="CDD" id="cd00093">
    <property type="entry name" value="HTH_XRE"/>
    <property type="match status" value="1"/>
</dbReference>
<dbReference type="Pfam" id="PF13560">
    <property type="entry name" value="HTH_31"/>
    <property type="match status" value="1"/>
</dbReference>
<evidence type="ECO:0000313" key="4">
    <source>
        <dbReference type="Proteomes" id="UP001387100"/>
    </source>
</evidence>
<comment type="caution">
    <text evidence="3">The sequence shown here is derived from an EMBL/GenBank/DDBJ whole genome shotgun (WGS) entry which is preliminary data.</text>
</comment>
<gene>
    <name evidence="3" type="ORF">WDZ17_12490</name>
</gene>
<accession>A0ABU8RM94</accession>
<proteinExistence type="predicted"/>
<dbReference type="Proteomes" id="UP001387100">
    <property type="component" value="Unassembled WGS sequence"/>
</dbReference>
<keyword evidence="4" id="KW-1185">Reference proteome</keyword>
<evidence type="ECO:0000256" key="1">
    <source>
        <dbReference type="ARBA" id="ARBA00023125"/>
    </source>
</evidence>
<sequence length="129" mass="13292">MPGRDVPAATAPPLLRVLVGQRLRRARTHRGLTLRDVAARADVSIGHLSQVERGLCEVSSEVLAAVCRALGLPLAALLRGVVVDLTVAAGEDGDAVPLTAVPRRAGAAAVLGPPVHAHRRSADAVLRAA</sequence>
<reference evidence="3 4" key="1">
    <citation type="journal article" date="2017" name="Int. J. Syst. Evol. Microbiol.">
        <title>Pseudokineococcus basanitobsidens sp. nov., isolated from volcanic rock.</title>
        <authorList>
            <person name="Lee D.W."/>
            <person name="Park M.Y."/>
            <person name="Kim J.J."/>
            <person name="Kim B.S."/>
        </authorList>
    </citation>
    <scope>NUCLEOTIDE SEQUENCE [LARGE SCALE GENOMIC DNA]</scope>
    <source>
        <strain evidence="3 4">DSM 103726</strain>
    </source>
</reference>
<dbReference type="InterPro" id="IPR010982">
    <property type="entry name" value="Lambda_DNA-bd_dom_sf"/>
</dbReference>
<evidence type="ECO:0000259" key="2">
    <source>
        <dbReference type="PROSITE" id="PS50943"/>
    </source>
</evidence>
<name>A0ABU8RM94_9ACTN</name>
<dbReference type="EMBL" id="JBBIAA010000016">
    <property type="protein sequence ID" value="MEJ5946111.1"/>
    <property type="molecule type" value="Genomic_DNA"/>
</dbReference>
<dbReference type="PANTHER" id="PTHR46797">
    <property type="entry name" value="HTH-TYPE TRANSCRIPTIONAL REGULATOR"/>
    <property type="match status" value="1"/>
</dbReference>
<evidence type="ECO:0000313" key="3">
    <source>
        <dbReference type="EMBL" id="MEJ5946111.1"/>
    </source>
</evidence>
<dbReference type="PANTHER" id="PTHR46797:SF1">
    <property type="entry name" value="METHYLPHOSPHONATE SYNTHASE"/>
    <property type="match status" value="1"/>
</dbReference>